<reference evidence="2" key="1">
    <citation type="submission" date="2017-02" db="UniProtKB">
        <authorList>
            <consortium name="WormBaseParasite"/>
        </authorList>
    </citation>
    <scope>IDENTIFICATION</scope>
</reference>
<evidence type="ECO:0000313" key="1">
    <source>
        <dbReference type="Proteomes" id="UP000046393"/>
    </source>
</evidence>
<sequence length="69" mass="7707">MFGSTVRDQEHLLGVELCLFIDRFVDNMCSRSLVVSLVYSKFCGFCASESMDEGRNSKILLKLIGLNGI</sequence>
<name>A0A0N5AEG1_9BILA</name>
<protein>
    <submittedName>
        <fullName evidence="2">Uncharacterized protein</fullName>
    </submittedName>
</protein>
<dbReference type="AlphaFoldDB" id="A0A0N5AEG1"/>
<keyword evidence="1" id="KW-1185">Reference proteome</keyword>
<organism evidence="1 2">
    <name type="scientific">Syphacia muris</name>
    <dbReference type="NCBI Taxonomy" id="451379"/>
    <lineage>
        <taxon>Eukaryota</taxon>
        <taxon>Metazoa</taxon>
        <taxon>Ecdysozoa</taxon>
        <taxon>Nematoda</taxon>
        <taxon>Chromadorea</taxon>
        <taxon>Rhabditida</taxon>
        <taxon>Spirurina</taxon>
        <taxon>Oxyuridomorpha</taxon>
        <taxon>Oxyuroidea</taxon>
        <taxon>Oxyuridae</taxon>
        <taxon>Syphacia</taxon>
    </lineage>
</organism>
<evidence type="ECO:0000313" key="2">
    <source>
        <dbReference type="WBParaSite" id="SMUV_0000261501-mRNA-1"/>
    </source>
</evidence>
<proteinExistence type="predicted"/>
<dbReference type="WBParaSite" id="SMUV_0000261501-mRNA-1">
    <property type="protein sequence ID" value="SMUV_0000261501-mRNA-1"/>
    <property type="gene ID" value="SMUV_0000261501"/>
</dbReference>
<dbReference type="Proteomes" id="UP000046393">
    <property type="component" value="Unplaced"/>
</dbReference>
<accession>A0A0N5AEG1</accession>